<sequence length="1118" mass="123685">MCAEIVPHNYNPRSAIIPLLRDALSTLLDGHTSVHKQMRASFELRRCVHRLEKFHARLDDDTVRESAEVCAATSTFHVYAEHRTQYYEVLVDVLSRSAGSKQILQNVLYCCPFFCSPHDVSEGKPETRARRALLTALSAEITDVYTRVLILECLINWCKYGMQLLQDMSVSLLSMLGELSRNTHSGRQQDSGHMWANTHPQHTQVPVCVLKRIYRLLGRVVMDASRGARNKKERKAIGAAIVPLIKALCVGIQSDRGVVRSLAPQLLQRLFNECPGERMSITKGCVTYLQDQHSIATGELSAISARSVLLARLRTCRVLARILSSSNALNEINKASLQAWTDERFSDDSILAYEAFSTFDAIVDRMIGPHAKIDTSEKFKRKQEFVIKPFLEISIARRYITSLHGDPVTVKRLRLLVLRLWIKVIILLDFHDALSSPANMKCMLCLFTTCLASSDPSVLPLRFQLSDWLLKSLAARRSISATEKIYVGDVSTGNGLSISDTTCTDLIAARPILSALAMPRNRCNPINKPHTTAHHSKAASSVNTMCRSTTAANTRSTDLSLSGSNARVDVDGEGDSFVKPTVSSAVFSASPCRECDCPFAYDLIPLLVSGVRAAFQLNQGSHMHETADIAEAASTARFPECLHRLMCYLHRGRTSADARTRQVAYDSETSLCKMKKEMQSNRYLRLRWTVAMVTSLVSSHHRGYTSTCDEGMESFPAGSLAADSTVPLNADIRTPAVPHTHSTPHHCNPAQSHAHAQLHAHQSRGTTHCHECINQCKVSWQQEHVAAAAQCMRTFLASIPSNDTAVLGGGQRRMSHTDPSAPASFTRARVVDGELTHGVQYTYNDIGGGNTMATQAQLNLCLPPHLRVYNHMNPQRPSKAVHADSVMCEQSSTGMSVMSRNLRQTTQDTPRSTPPFADTSTRAPDSTPSTIYAIAHSYPLNPVEEQEPGIANAKKTPQAPKDQNQKINAPSRIRTNMILAQTPSLVDMTPSKKCISAGAEHREFDGDSGRQRVPPTYKDIPRQQIHKKNSTLESSRLFVGTSAYEETLIARELSHLVCTLHSYSASITSMQCIFGAIRKQTSKRVHAEIEGVNRTLDTSVLNNLRKKGGKSNTHLTRK</sequence>
<name>A0A0L0FKV8_9EUKA</name>
<accession>A0A0L0FKV8</accession>
<dbReference type="GeneID" id="25910634"/>
<organism evidence="2 3">
    <name type="scientific">Sphaeroforma arctica JP610</name>
    <dbReference type="NCBI Taxonomy" id="667725"/>
    <lineage>
        <taxon>Eukaryota</taxon>
        <taxon>Ichthyosporea</taxon>
        <taxon>Ichthyophonida</taxon>
        <taxon>Sphaeroforma</taxon>
    </lineage>
</organism>
<keyword evidence="3" id="KW-1185">Reference proteome</keyword>
<reference evidence="2 3" key="1">
    <citation type="submission" date="2011-02" db="EMBL/GenBank/DDBJ databases">
        <title>The Genome Sequence of Sphaeroforma arctica JP610.</title>
        <authorList>
            <consortium name="The Broad Institute Genome Sequencing Platform"/>
            <person name="Russ C."/>
            <person name="Cuomo C."/>
            <person name="Young S.K."/>
            <person name="Zeng Q."/>
            <person name="Gargeya S."/>
            <person name="Alvarado L."/>
            <person name="Berlin A."/>
            <person name="Chapman S.B."/>
            <person name="Chen Z."/>
            <person name="Freedman E."/>
            <person name="Gellesch M."/>
            <person name="Goldberg J."/>
            <person name="Griggs A."/>
            <person name="Gujja S."/>
            <person name="Heilman E."/>
            <person name="Heiman D."/>
            <person name="Howarth C."/>
            <person name="Mehta T."/>
            <person name="Neiman D."/>
            <person name="Pearson M."/>
            <person name="Roberts A."/>
            <person name="Saif S."/>
            <person name="Shea T."/>
            <person name="Shenoy N."/>
            <person name="Sisk P."/>
            <person name="Stolte C."/>
            <person name="Sykes S."/>
            <person name="White J."/>
            <person name="Yandava C."/>
            <person name="Burger G."/>
            <person name="Gray M.W."/>
            <person name="Holland P.W.H."/>
            <person name="King N."/>
            <person name="Lang F.B.F."/>
            <person name="Roger A.J."/>
            <person name="Ruiz-Trillo I."/>
            <person name="Haas B."/>
            <person name="Nusbaum C."/>
            <person name="Birren B."/>
        </authorList>
    </citation>
    <scope>NUCLEOTIDE SEQUENCE [LARGE SCALE GENOMIC DNA]</scope>
    <source>
        <strain evidence="2 3">JP610</strain>
    </source>
</reference>
<feature type="region of interest" description="Disordered" evidence="1">
    <location>
        <begin position="901"/>
        <end position="927"/>
    </location>
</feature>
<dbReference type="EMBL" id="KQ242740">
    <property type="protein sequence ID" value="KNC77410.1"/>
    <property type="molecule type" value="Genomic_DNA"/>
</dbReference>
<gene>
    <name evidence="2" type="ORF">SARC_10130</name>
</gene>
<evidence type="ECO:0000256" key="1">
    <source>
        <dbReference type="SAM" id="MobiDB-lite"/>
    </source>
</evidence>
<proteinExistence type="predicted"/>
<dbReference type="AlphaFoldDB" id="A0A0L0FKV8"/>
<evidence type="ECO:0000313" key="2">
    <source>
        <dbReference type="EMBL" id="KNC77410.1"/>
    </source>
</evidence>
<feature type="region of interest" description="Disordered" evidence="1">
    <location>
        <begin position="735"/>
        <end position="759"/>
    </location>
</feature>
<dbReference type="RefSeq" id="XP_014151312.1">
    <property type="nucleotide sequence ID" value="XM_014295837.1"/>
</dbReference>
<protein>
    <submittedName>
        <fullName evidence="2">Uncharacterized protein</fullName>
    </submittedName>
</protein>
<dbReference type="Proteomes" id="UP000054560">
    <property type="component" value="Unassembled WGS sequence"/>
</dbReference>
<evidence type="ECO:0000313" key="3">
    <source>
        <dbReference type="Proteomes" id="UP000054560"/>
    </source>
</evidence>
<feature type="compositionally biased region" description="Polar residues" evidence="1">
    <location>
        <begin position="918"/>
        <end position="927"/>
    </location>
</feature>
<feature type="compositionally biased region" description="Polar residues" evidence="1">
    <location>
        <begin position="901"/>
        <end position="911"/>
    </location>
</feature>